<proteinExistence type="predicted"/>
<accession>A0AAN9GFT1</accession>
<dbReference type="Pfam" id="PF20700">
    <property type="entry name" value="Mutator"/>
    <property type="match status" value="1"/>
</dbReference>
<name>A0AAN9GFT1_9CAEN</name>
<organism evidence="2 3">
    <name type="scientific">Littorina saxatilis</name>
    <dbReference type="NCBI Taxonomy" id="31220"/>
    <lineage>
        <taxon>Eukaryota</taxon>
        <taxon>Metazoa</taxon>
        <taxon>Spiralia</taxon>
        <taxon>Lophotrochozoa</taxon>
        <taxon>Mollusca</taxon>
        <taxon>Gastropoda</taxon>
        <taxon>Caenogastropoda</taxon>
        <taxon>Littorinimorpha</taxon>
        <taxon>Littorinoidea</taxon>
        <taxon>Littorinidae</taxon>
        <taxon>Littorina</taxon>
    </lineage>
</organism>
<protein>
    <recommendedName>
        <fullName evidence="1">Mutator-like transposase domain-containing protein</fullName>
    </recommendedName>
</protein>
<reference evidence="2 3" key="1">
    <citation type="submission" date="2024-02" db="EMBL/GenBank/DDBJ databases">
        <title>Chromosome-scale genome assembly of the rough periwinkle Littorina saxatilis.</title>
        <authorList>
            <person name="De Jode A."/>
            <person name="Faria R."/>
            <person name="Formenti G."/>
            <person name="Sims Y."/>
            <person name="Smith T.P."/>
            <person name="Tracey A."/>
            <person name="Wood J.M.D."/>
            <person name="Zagrodzka Z.B."/>
            <person name="Johannesson K."/>
            <person name="Butlin R.K."/>
            <person name="Leder E.H."/>
        </authorList>
    </citation>
    <scope>NUCLEOTIDE SEQUENCE [LARGE SCALE GENOMIC DNA]</scope>
    <source>
        <strain evidence="2">Snail1</strain>
        <tissue evidence="2">Muscle</tissue>
    </source>
</reference>
<dbReference type="InterPro" id="IPR049012">
    <property type="entry name" value="Mutator_transp_dom"/>
</dbReference>
<dbReference type="AlphaFoldDB" id="A0AAN9GFT1"/>
<dbReference type="EMBL" id="JBAMIC010000007">
    <property type="protein sequence ID" value="KAK7106561.1"/>
    <property type="molecule type" value="Genomic_DNA"/>
</dbReference>
<comment type="caution">
    <text evidence="2">The sequence shown here is derived from an EMBL/GenBank/DDBJ whole genome shotgun (WGS) entry which is preliminary data.</text>
</comment>
<feature type="domain" description="Mutator-like transposase" evidence="1">
    <location>
        <begin position="74"/>
        <end position="452"/>
    </location>
</feature>
<evidence type="ECO:0000313" key="2">
    <source>
        <dbReference type="EMBL" id="KAK7106561.1"/>
    </source>
</evidence>
<evidence type="ECO:0000313" key="3">
    <source>
        <dbReference type="Proteomes" id="UP001374579"/>
    </source>
</evidence>
<evidence type="ECO:0000259" key="1">
    <source>
        <dbReference type="Pfam" id="PF20700"/>
    </source>
</evidence>
<dbReference type="PANTHER" id="PTHR33309">
    <property type="entry name" value="KERATIN, ULTRA HIGH-SULFUR MATRIX PROTEIN-LIKE"/>
    <property type="match status" value="1"/>
</dbReference>
<keyword evidence="3" id="KW-1185">Reference proteome</keyword>
<dbReference type="Proteomes" id="UP001374579">
    <property type="component" value="Unassembled WGS sequence"/>
</dbReference>
<sequence length="618" mass="68632">MPRKITSGRFGSLVNARVDQAGKKVRLDGAICSSATTASASEGHGPLHVSSSRRKIDAANFDIPVPEGMEQDYTIVSVHQLTRLVCEALCPECLEPGLDVSVVEKNADGEKENKGFASKLKLRCSGCGYEKMGMSSPRENHTEQKNKPFDINTRMALFSHEIGASHASLQKFGAVMGMPAPVLQSFQAADKRVTEAEIGAGEEALFQSATHIRKAYAEVDPDLQEEINHGEMRTMDISVSFDGTWQKRGFTSLYGVGVVIDVLTGLVVDFHVMSKYCHTCKLHEAQNLPAEEMEAWRAAHAPKCCQNHVASSKAMEQEAAKVLWGRSIRMHDFRYTEMLCDGDSSAFKAVVELDPYPGVQVEKLDCVNHAHKRMGTALRKLAKAERLGGKGVGRLTEGKCDSIQKYYRGAIVNNLDNIDKMRSSIWSTLYHCMSTDERHFHHRCPTSPDTWCFYQRALIAGTEPPSHNDAPSHTFLTPQVAEKMVPVFRRMSDEALLKRMQHGGTQNTNESLNNLVWLRCPKTVFMGKGRVDGATARAVTTFNEGAFEVTRVMNKLYVDLTLSTLESLGKRDHRRISQADAAVTARARDQRRDYARQRRLAVRAEHAQEGQVYGPGMA</sequence>
<gene>
    <name evidence="2" type="ORF">V1264_017799</name>
</gene>
<dbReference type="PANTHER" id="PTHR33309:SF3">
    <property type="entry name" value="CCHC-TYPE DOMAIN-CONTAINING PROTEIN"/>
    <property type="match status" value="1"/>
</dbReference>